<evidence type="ECO:0000259" key="6">
    <source>
        <dbReference type="SMART" id="SM00478"/>
    </source>
</evidence>
<keyword evidence="4" id="KW-0227">DNA damage</keyword>
<evidence type="ECO:0000256" key="2">
    <source>
        <dbReference type="ARBA" id="ARBA00010817"/>
    </source>
</evidence>
<dbReference type="GO" id="GO:0006307">
    <property type="term" value="P:DNA alkylation repair"/>
    <property type="evidence" value="ECO:0007669"/>
    <property type="project" value="TreeGrafter"/>
</dbReference>
<gene>
    <name evidence="7" type="ORF">BW143_10480</name>
</gene>
<proteinExistence type="inferred from homology"/>
<dbReference type="GO" id="GO:0032993">
    <property type="term" value="C:protein-DNA complex"/>
    <property type="evidence" value="ECO:0007669"/>
    <property type="project" value="TreeGrafter"/>
</dbReference>
<dbReference type="InterPro" id="IPR011257">
    <property type="entry name" value="DNA_glycosylase"/>
</dbReference>
<accession>A0A1R1QLV6</accession>
<dbReference type="InterPro" id="IPR003265">
    <property type="entry name" value="HhH-GPD_domain"/>
</dbReference>
<dbReference type="FunFam" id="1.10.340.30:FF:000004">
    <property type="entry name" value="DNA-3-methyladenine glycosylase II"/>
    <property type="match status" value="1"/>
</dbReference>
<accession>A0A1R1RPY4</accession>
<dbReference type="Pfam" id="PF00730">
    <property type="entry name" value="HhH-GPD"/>
    <property type="match status" value="1"/>
</dbReference>
<dbReference type="SUPFAM" id="SSF48150">
    <property type="entry name" value="DNA-glycosylase"/>
    <property type="match status" value="1"/>
</dbReference>
<name>A0A1R1RPY4_9BACI</name>
<evidence type="ECO:0000256" key="1">
    <source>
        <dbReference type="ARBA" id="ARBA00000086"/>
    </source>
</evidence>
<evidence type="ECO:0000313" key="8">
    <source>
        <dbReference type="Proteomes" id="UP000187367"/>
    </source>
</evidence>
<dbReference type="Gene3D" id="1.10.1670.40">
    <property type="match status" value="1"/>
</dbReference>
<dbReference type="GO" id="GO:0043916">
    <property type="term" value="F:DNA-7-methylguanine glycosylase activity"/>
    <property type="evidence" value="ECO:0007669"/>
    <property type="project" value="TreeGrafter"/>
</dbReference>
<evidence type="ECO:0000313" key="7">
    <source>
        <dbReference type="EMBL" id="OMI05652.1"/>
    </source>
</evidence>
<dbReference type="PANTHER" id="PTHR43003">
    <property type="entry name" value="DNA-3-METHYLADENINE GLYCOSYLASE"/>
    <property type="match status" value="1"/>
</dbReference>
<evidence type="ECO:0000256" key="3">
    <source>
        <dbReference type="ARBA" id="ARBA00012000"/>
    </source>
</evidence>
<dbReference type="SMART" id="SM00478">
    <property type="entry name" value="ENDO3c"/>
    <property type="match status" value="1"/>
</dbReference>
<feature type="domain" description="HhH-GPD" evidence="6">
    <location>
        <begin position="127"/>
        <end position="286"/>
    </location>
</feature>
<dbReference type="OrthoDB" id="9785929at2"/>
<dbReference type="RefSeq" id="WP_076762465.1">
    <property type="nucleotide sequence ID" value="NZ_JARMMH010000002.1"/>
</dbReference>
<dbReference type="Proteomes" id="UP000187367">
    <property type="component" value="Unassembled WGS sequence"/>
</dbReference>
<dbReference type="GO" id="GO:0032131">
    <property type="term" value="F:alkylated DNA binding"/>
    <property type="evidence" value="ECO:0007669"/>
    <property type="project" value="TreeGrafter"/>
</dbReference>
<dbReference type="PANTHER" id="PTHR43003:SF5">
    <property type="entry name" value="DNA-3-METHYLADENINE GLYCOSYLASE"/>
    <property type="match status" value="1"/>
</dbReference>
<evidence type="ECO:0000256" key="5">
    <source>
        <dbReference type="ARBA" id="ARBA00023204"/>
    </source>
</evidence>
<dbReference type="AlphaFoldDB" id="A0A1R1RPY4"/>
<comment type="similarity">
    <text evidence="2">Belongs to the alkylbase DNA glycosidase AlkA family.</text>
</comment>
<keyword evidence="8" id="KW-1185">Reference proteome</keyword>
<keyword evidence="5" id="KW-0234">DNA repair</keyword>
<evidence type="ECO:0000256" key="4">
    <source>
        <dbReference type="ARBA" id="ARBA00022763"/>
    </source>
</evidence>
<dbReference type="GO" id="GO:0006285">
    <property type="term" value="P:base-excision repair, AP site formation"/>
    <property type="evidence" value="ECO:0007669"/>
    <property type="project" value="TreeGrafter"/>
</dbReference>
<organism evidence="7 8">
    <name type="scientific">Bacillus swezeyi</name>
    <dbReference type="NCBI Taxonomy" id="1925020"/>
    <lineage>
        <taxon>Bacteria</taxon>
        <taxon>Bacillati</taxon>
        <taxon>Bacillota</taxon>
        <taxon>Bacilli</taxon>
        <taxon>Bacillales</taxon>
        <taxon>Bacillaceae</taxon>
        <taxon>Bacillus</taxon>
    </lineage>
</organism>
<dbReference type="GO" id="GO:0008725">
    <property type="term" value="F:DNA-3-methyladenine glycosylase activity"/>
    <property type="evidence" value="ECO:0007669"/>
    <property type="project" value="TreeGrafter"/>
</dbReference>
<dbReference type="Gene3D" id="1.10.340.30">
    <property type="entry name" value="Hypothetical protein, domain 2"/>
    <property type="match status" value="1"/>
</dbReference>
<dbReference type="GO" id="GO:0005737">
    <property type="term" value="C:cytoplasm"/>
    <property type="evidence" value="ECO:0007669"/>
    <property type="project" value="TreeGrafter"/>
</dbReference>
<comment type="caution">
    <text evidence="7">The sequence shown here is derived from an EMBL/GenBank/DDBJ whole genome shotgun (WGS) entry which is preliminary data.</text>
</comment>
<dbReference type="InterPro" id="IPR051912">
    <property type="entry name" value="Alkylbase_DNA_Glycosylase/TA"/>
</dbReference>
<reference evidence="7 8" key="1">
    <citation type="submission" date="2017-01" db="EMBL/GenBank/DDBJ databases">
        <title>Bacillus phylogenomics.</title>
        <authorList>
            <person name="Dunlap C."/>
        </authorList>
    </citation>
    <scope>NUCLEOTIDE SEQUENCE [LARGE SCALE GENOMIC DNA]</scope>
    <source>
        <strain evidence="7 8">NRRL B-41282</strain>
    </source>
</reference>
<dbReference type="CDD" id="cd00056">
    <property type="entry name" value="ENDO3c"/>
    <property type="match status" value="1"/>
</dbReference>
<dbReference type="EMBL" id="MTJL01000018">
    <property type="protein sequence ID" value="OMI05652.1"/>
    <property type="molecule type" value="Genomic_DNA"/>
</dbReference>
<comment type="catalytic activity">
    <reaction evidence="1">
        <text>Hydrolysis of alkylated DNA, releasing 3-methyladenine, 3-methylguanine, 7-methylguanine and 7-methyladenine.</text>
        <dbReference type="EC" id="3.2.2.21"/>
    </reaction>
</comment>
<dbReference type="EC" id="3.2.2.21" evidence="3"/>
<protein>
    <recommendedName>
        <fullName evidence="3">DNA-3-methyladenine glycosylase II</fullName>
        <ecNumber evidence="3">3.2.2.21</ecNumber>
    </recommendedName>
</protein>
<sequence>MWKETVSVSPPYHFDRVLERLSLDPLNAVSLEKREVRLPLRNKEKKPCIVTVQAAGTADAPEFIVSGTEDRDGLMEEVKRIFRWKENLQPVLDHFSATSLSKLFEEHAGTPLVLDFHLYHCMMKCIIHQQLNLSFAYTLTERFVHTFGEQKDGVWFYPLPETIAKLDYGDLRELQFSMRKSEYVIDTSRMITGGSLNLDELDLLSDEDIMDKLVKIRGIGPWTVQNVLLFGLGRPNLFPIADIGIQNAIKRHFGLKDKPTKEEMLEMSKEWHPYLSYASLYLWRSIE</sequence>